<proteinExistence type="predicted"/>
<dbReference type="AlphaFoldDB" id="A0A5E5AUU5"/>
<reference evidence="1 2" key="1">
    <citation type="submission" date="2019-08" db="EMBL/GenBank/DDBJ databases">
        <authorList>
            <person name="Peeters C."/>
        </authorList>
    </citation>
    <scope>NUCLEOTIDE SEQUENCE [LARGE SCALE GENOMIC DNA]</scope>
    <source>
        <strain evidence="1 2">LMG 31118</strain>
    </source>
</reference>
<accession>A0A5E5AUU5</accession>
<name>A0A5E5AUU5_9BURK</name>
<evidence type="ECO:0008006" key="3">
    <source>
        <dbReference type="Google" id="ProtNLM"/>
    </source>
</evidence>
<protein>
    <recommendedName>
        <fullName evidence="3">Type I restriction endonuclease subunit M</fullName>
    </recommendedName>
</protein>
<dbReference type="EMBL" id="CABPSQ010000018">
    <property type="protein sequence ID" value="VVE75910.1"/>
    <property type="molecule type" value="Genomic_DNA"/>
</dbReference>
<keyword evidence="2" id="KW-1185">Reference proteome</keyword>
<organism evidence="1 2">
    <name type="scientific">Pandoraea captiosa</name>
    <dbReference type="NCBI Taxonomy" id="2508302"/>
    <lineage>
        <taxon>Bacteria</taxon>
        <taxon>Pseudomonadati</taxon>
        <taxon>Pseudomonadota</taxon>
        <taxon>Betaproteobacteria</taxon>
        <taxon>Burkholderiales</taxon>
        <taxon>Burkholderiaceae</taxon>
        <taxon>Pandoraea</taxon>
    </lineage>
</organism>
<evidence type="ECO:0000313" key="1">
    <source>
        <dbReference type="EMBL" id="VVE75910.1"/>
    </source>
</evidence>
<evidence type="ECO:0000313" key="2">
    <source>
        <dbReference type="Proteomes" id="UP000414136"/>
    </source>
</evidence>
<dbReference type="Proteomes" id="UP000414136">
    <property type="component" value="Unassembled WGS sequence"/>
</dbReference>
<gene>
    <name evidence="1" type="ORF">PCA31118_05091</name>
</gene>
<sequence length="98" mass="10749">MDFEKNKSPRFLLGTVLATAGALELIQRTNTNAVELLMRHVSGDWGVVCETDALLNDLAAAAGERVLSSYEIGPNSERIWVITEADRSATTLLLPQEY</sequence>
<dbReference type="RefSeq" id="WP_150627705.1">
    <property type="nucleotide sequence ID" value="NZ_CABPSQ010000018.1"/>
</dbReference>
<dbReference type="OrthoDB" id="5522207at2"/>